<dbReference type="InterPro" id="IPR052039">
    <property type="entry name" value="Caspase-related_regulators"/>
</dbReference>
<sequence>MSIRLSRKVFYGLALGVQLVLCPMIYAQDRGIAATVSLPATAQRQALVIGNSSYRIGVLANPVNDARLLADALRRTGFAVTLVENSDRPAMLAAIARFGDLLDKGGTGLFYYAGHGLQVRGENWLIPVDADIRREEDVLNHGVNIQVLLDRMHAAGNPLNMVFLDACRNNPYTRTTRALGGLARLDGGLGTLIAFSTAPGQISEDGDAHSPFAQALAQQMQVPGLSIEETLKRVRGEVRRQTHGKQITWDSSSLEGSFYFLPGALPAAISSEIDEDIRYWDSIRDTASRGEMQKYLQRYPQGRFAELAQLRLASRQVSAEGRKPASAKMTRAYFPNYQGAANVDDVERADAQMERTNALTQRWSELLVTPLQKLGALSNERTKAVNASSLSFLEKSRASTSNIHESTTLIQIVSNDLFAFHREVTELVQRKELDAADIRLEEGARRVAELEALTAKKQQQQQDALQ</sequence>
<dbReference type="RefSeq" id="WP_136773556.1">
    <property type="nucleotide sequence ID" value="NZ_CP156074.1"/>
</dbReference>
<dbReference type="GO" id="GO:0006508">
    <property type="term" value="P:proteolysis"/>
    <property type="evidence" value="ECO:0007669"/>
    <property type="project" value="InterPro"/>
</dbReference>
<feature type="domain" description="Caspase family p20" evidence="1">
    <location>
        <begin position="42"/>
        <end position="171"/>
    </location>
</feature>
<dbReference type="EMBL" id="SUMF01000011">
    <property type="protein sequence ID" value="TJZ73198.1"/>
    <property type="molecule type" value="Genomic_DNA"/>
</dbReference>
<evidence type="ECO:0000259" key="1">
    <source>
        <dbReference type="PROSITE" id="PS50208"/>
    </source>
</evidence>
<dbReference type="PANTHER" id="PTHR22576:SF37">
    <property type="entry name" value="MUCOSA-ASSOCIATED LYMPHOID TISSUE LYMPHOMA TRANSLOCATION PROTEIN 1"/>
    <property type="match status" value="1"/>
</dbReference>
<dbReference type="InterPro" id="IPR011600">
    <property type="entry name" value="Pept_C14_caspase"/>
</dbReference>
<dbReference type="OrthoDB" id="9768004at2"/>
<evidence type="ECO:0000313" key="2">
    <source>
        <dbReference type="EMBL" id="TJZ73198.1"/>
    </source>
</evidence>
<organism evidence="2 3">
    <name type="scientific">Chitiniphilus eburneus</name>
    <dbReference type="NCBI Taxonomy" id="2571148"/>
    <lineage>
        <taxon>Bacteria</taxon>
        <taxon>Pseudomonadati</taxon>
        <taxon>Pseudomonadota</taxon>
        <taxon>Betaproteobacteria</taxon>
        <taxon>Neisseriales</taxon>
        <taxon>Chitinibacteraceae</taxon>
        <taxon>Chitiniphilus</taxon>
    </lineage>
</organism>
<dbReference type="PROSITE" id="PS50208">
    <property type="entry name" value="CASPASE_P20"/>
    <property type="match status" value="1"/>
</dbReference>
<comment type="caution">
    <text evidence="2">The sequence shown here is derived from an EMBL/GenBank/DDBJ whole genome shotgun (WGS) entry which is preliminary data.</text>
</comment>
<dbReference type="Gene3D" id="3.40.50.1460">
    <property type="match status" value="1"/>
</dbReference>
<reference evidence="2 3" key="1">
    <citation type="submission" date="2019-04" db="EMBL/GenBank/DDBJ databases">
        <title>Chitiniphilus eburnea sp. nov., a novel chitinolytic bacterium isolated from aquaculture sludge.</title>
        <authorList>
            <person name="Sheng M."/>
        </authorList>
    </citation>
    <scope>NUCLEOTIDE SEQUENCE [LARGE SCALE GENOMIC DNA]</scope>
    <source>
        <strain evidence="2 3">HX-2-15</strain>
    </source>
</reference>
<dbReference type="InterPro" id="IPR029030">
    <property type="entry name" value="Caspase-like_dom_sf"/>
</dbReference>
<dbReference type="Proteomes" id="UP000310016">
    <property type="component" value="Unassembled WGS sequence"/>
</dbReference>
<dbReference type="PANTHER" id="PTHR22576">
    <property type="entry name" value="MUCOSA ASSOCIATED LYMPHOID TISSUE LYMPHOMA TRANSLOCATION PROTEIN 1/PARACASPASE"/>
    <property type="match status" value="1"/>
</dbReference>
<accession>A0A4V5MQN1</accession>
<evidence type="ECO:0000313" key="3">
    <source>
        <dbReference type="Proteomes" id="UP000310016"/>
    </source>
</evidence>
<dbReference type="SUPFAM" id="SSF52129">
    <property type="entry name" value="Caspase-like"/>
    <property type="match status" value="1"/>
</dbReference>
<name>A0A4V5MQN1_9NEIS</name>
<proteinExistence type="predicted"/>
<dbReference type="AlphaFoldDB" id="A0A4V5MQN1"/>
<dbReference type="GO" id="GO:0004197">
    <property type="term" value="F:cysteine-type endopeptidase activity"/>
    <property type="evidence" value="ECO:0007669"/>
    <property type="project" value="InterPro"/>
</dbReference>
<keyword evidence="3" id="KW-1185">Reference proteome</keyword>
<dbReference type="Pfam" id="PF00656">
    <property type="entry name" value="Peptidase_C14"/>
    <property type="match status" value="1"/>
</dbReference>
<dbReference type="InterPro" id="IPR001309">
    <property type="entry name" value="Pept_C14_p20"/>
</dbReference>
<protein>
    <submittedName>
        <fullName evidence="2">Caspase family protein</fullName>
    </submittedName>
</protein>
<gene>
    <name evidence="2" type="ORF">FAZ21_11310</name>
</gene>